<reference evidence="1" key="2">
    <citation type="journal article" date="2021" name="PeerJ">
        <title>Extensive microbial diversity within the chicken gut microbiome revealed by metagenomics and culture.</title>
        <authorList>
            <person name="Gilroy R."/>
            <person name="Ravi A."/>
            <person name="Getino M."/>
            <person name="Pursley I."/>
            <person name="Horton D.L."/>
            <person name="Alikhan N.F."/>
            <person name="Baker D."/>
            <person name="Gharbi K."/>
            <person name="Hall N."/>
            <person name="Watson M."/>
            <person name="Adriaenssens E.M."/>
            <person name="Foster-Nyarko E."/>
            <person name="Jarju S."/>
            <person name="Secka A."/>
            <person name="Antonio M."/>
            <person name="Oren A."/>
            <person name="Chaudhuri R.R."/>
            <person name="La Ragione R."/>
            <person name="Hildebrand F."/>
            <person name="Pallen M.J."/>
        </authorList>
    </citation>
    <scope>NUCLEOTIDE SEQUENCE</scope>
    <source>
        <strain evidence="1">ChiSjej2B20-13462</strain>
    </source>
</reference>
<dbReference type="EMBL" id="DVFN01000021">
    <property type="protein sequence ID" value="HIQ69031.1"/>
    <property type="molecule type" value="Genomic_DNA"/>
</dbReference>
<dbReference type="GO" id="GO:0046718">
    <property type="term" value="P:symbiont entry into host cell"/>
    <property type="evidence" value="ECO:0007669"/>
    <property type="project" value="InterPro"/>
</dbReference>
<accession>A0A9D0Z5K7</accession>
<dbReference type="Proteomes" id="UP000886874">
    <property type="component" value="Unassembled WGS sequence"/>
</dbReference>
<sequence length="311" mass="32296">MRREFMVRDRRLTYRGLEPLTAGSAGTDTFTIDFDAEWTGLTKLVVLRNGSATAQLVYSGEMTLPANVLQPGELYVACHGYRKLEDTVAVVRTMTMVRPVLIVESLPGPENDPAVYTPTLFEQIVAGTGAAQEAAAAAEALCRQLQAGLADGSFIGPAGPAGESATVTIDGAEEGESPAVYNLGTARNARLRFVLPRGRGLQSLAYSAESNLWTVTYSDGQSAAFAGPVLPGSVSGSVTSTSNETAASSGAVKKAYDLAAAAMPKSGGTFTGPVSAQPAGQAPASSLLRNSKLAAEDTSPSYNGEICWTYG</sequence>
<dbReference type="GO" id="GO:0019062">
    <property type="term" value="P:virion attachment to host cell"/>
    <property type="evidence" value="ECO:0007669"/>
    <property type="project" value="InterPro"/>
</dbReference>
<comment type="caution">
    <text evidence="1">The sequence shown here is derived from an EMBL/GenBank/DDBJ whole genome shotgun (WGS) entry which is preliminary data.</text>
</comment>
<name>A0A9D0Z5K7_9FIRM</name>
<organism evidence="1 2">
    <name type="scientific">Candidatus Avoscillospira stercorigallinarum</name>
    <dbReference type="NCBI Taxonomy" id="2840708"/>
    <lineage>
        <taxon>Bacteria</taxon>
        <taxon>Bacillati</taxon>
        <taxon>Bacillota</taxon>
        <taxon>Clostridia</taxon>
        <taxon>Eubacteriales</taxon>
        <taxon>Oscillospiraceae</taxon>
        <taxon>Oscillospiraceae incertae sedis</taxon>
        <taxon>Candidatus Avoscillospira</taxon>
    </lineage>
</organism>
<protein>
    <submittedName>
        <fullName evidence="1">Tail fiber protein</fullName>
    </submittedName>
</protein>
<dbReference type="AlphaFoldDB" id="A0A9D0Z5K7"/>
<gene>
    <name evidence="1" type="ORF">IAA67_01695</name>
</gene>
<evidence type="ECO:0000313" key="1">
    <source>
        <dbReference type="EMBL" id="HIQ69031.1"/>
    </source>
</evidence>
<proteinExistence type="predicted"/>
<dbReference type="Pfam" id="PF03406">
    <property type="entry name" value="Phage_fiber_2"/>
    <property type="match status" value="1"/>
</dbReference>
<reference evidence="1" key="1">
    <citation type="submission" date="2020-10" db="EMBL/GenBank/DDBJ databases">
        <authorList>
            <person name="Gilroy R."/>
        </authorList>
    </citation>
    <scope>NUCLEOTIDE SEQUENCE</scope>
    <source>
        <strain evidence="1">ChiSjej2B20-13462</strain>
    </source>
</reference>
<evidence type="ECO:0000313" key="2">
    <source>
        <dbReference type="Proteomes" id="UP000886874"/>
    </source>
</evidence>
<dbReference type="InterPro" id="IPR005068">
    <property type="entry name" value="Phage_lambda_Stf-r2"/>
</dbReference>